<evidence type="ECO:0000313" key="1">
    <source>
        <dbReference type="EMBL" id="ROP26769.1"/>
    </source>
</evidence>
<dbReference type="RefSeq" id="WP_123381297.1">
    <property type="nucleotide sequence ID" value="NZ_RJKN01000010.1"/>
</dbReference>
<dbReference type="Proteomes" id="UP000276232">
    <property type="component" value="Unassembled WGS sequence"/>
</dbReference>
<name>A0A3N1G938_9ACTN</name>
<sequence>MRWERLFADLEAQLAAEVDADLRAEVADRVRAELAQVPLVDRLRAHVGAAVVLHLAGGAAPLAGVLADVGADWCVLAEEGASSRSALVPLAALVGVGGLSRRAAAPAGEVLRRTTVGAALRALARDRAPVRVLLPGAELVGTLDRVGADHVDVALHALGEARRPGAVREVRTVPLAALLAVRSA</sequence>
<organism evidence="1 2">
    <name type="scientific">Pseudokineococcus lusitanus</name>
    <dbReference type="NCBI Taxonomy" id="763993"/>
    <lineage>
        <taxon>Bacteria</taxon>
        <taxon>Bacillati</taxon>
        <taxon>Actinomycetota</taxon>
        <taxon>Actinomycetes</taxon>
        <taxon>Kineosporiales</taxon>
        <taxon>Kineosporiaceae</taxon>
        <taxon>Pseudokineococcus</taxon>
    </lineage>
</organism>
<dbReference type="InParanoid" id="A0A3N1G938"/>
<accession>A0A3N1G938</accession>
<dbReference type="OrthoDB" id="3827359at2"/>
<reference evidence="1 2" key="1">
    <citation type="journal article" date="2015" name="Stand. Genomic Sci.">
        <title>Genomic Encyclopedia of Bacterial and Archaeal Type Strains, Phase III: the genomes of soil and plant-associated and newly described type strains.</title>
        <authorList>
            <person name="Whitman W.B."/>
            <person name="Woyke T."/>
            <person name="Klenk H.P."/>
            <person name="Zhou Y."/>
            <person name="Lilburn T.G."/>
            <person name="Beck B.J."/>
            <person name="De Vos P."/>
            <person name="Vandamme P."/>
            <person name="Eisen J.A."/>
            <person name="Garrity G."/>
            <person name="Hugenholtz P."/>
            <person name="Kyrpides N.C."/>
        </authorList>
    </citation>
    <scope>NUCLEOTIDE SEQUENCE [LARGE SCALE GENOMIC DNA]</scope>
    <source>
        <strain evidence="1 2">CECT 7306</strain>
    </source>
</reference>
<dbReference type="EMBL" id="RJKN01000010">
    <property type="protein sequence ID" value="ROP26769.1"/>
    <property type="molecule type" value="Genomic_DNA"/>
</dbReference>
<comment type="caution">
    <text evidence="1">The sequence shown here is derived from an EMBL/GenBank/DDBJ whole genome shotgun (WGS) entry which is preliminary data.</text>
</comment>
<dbReference type="AlphaFoldDB" id="A0A3N1G938"/>
<evidence type="ECO:0000313" key="2">
    <source>
        <dbReference type="Proteomes" id="UP000276232"/>
    </source>
</evidence>
<gene>
    <name evidence="1" type="ORF">EDC03_3239</name>
</gene>
<keyword evidence="2" id="KW-1185">Reference proteome</keyword>
<proteinExistence type="predicted"/>
<protein>
    <submittedName>
        <fullName evidence="1">Uncharacterized protein</fullName>
    </submittedName>
</protein>